<keyword evidence="1" id="KW-1133">Transmembrane helix</keyword>
<feature type="transmembrane region" description="Helical" evidence="1">
    <location>
        <begin position="488"/>
        <end position="506"/>
    </location>
</feature>
<feature type="transmembrane region" description="Helical" evidence="1">
    <location>
        <begin position="39"/>
        <end position="64"/>
    </location>
</feature>
<gene>
    <name evidence="2" type="ORF">DR950_33975</name>
</gene>
<dbReference type="EMBL" id="QVIG01000001">
    <property type="protein sequence ID" value="RGD62091.1"/>
    <property type="molecule type" value="Genomic_DNA"/>
</dbReference>
<accession>A0A373A1Z9</accession>
<feature type="transmembrane region" description="Helical" evidence="1">
    <location>
        <begin position="366"/>
        <end position="391"/>
    </location>
</feature>
<proteinExistence type="predicted"/>
<feature type="transmembrane region" description="Helical" evidence="1">
    <location>
        <begin position="160"/>
        <end position="182"/>
    </location>
</feature>
<sequence length="547" mass="54964">MDGRRLAWTAGLALVDADLRRRRNRLPGLRTLAPPARAVLALAAGVGVGLATVAALLWGIGSALGRVFPVGPEDGTVVSGACWSVAVVLVAGHLLSARPNQARLLLDPPDRAVLLSWRVPQQSVFLARLWLPALAGAVGSVAVAGLAAGPWLAASPAGRALLPAVLTAVAGSALAGALGHVAATAALMLGPRRALPLAALGVLLPGLFALGLVLGPLADRLHLSGRAEPEEYGAALRSAVARLRPDLWDRLLDPDRLGTALLGWCSALLLLGGLAHLLLRRAAARGALRPAVPGGPAAAAHTSGTLLDRVPPVLLPAAKDLLALRRRPVASTGALFRTALVGLALAALGAGVRLGHGGEPPWRLPLGAWSVPLALAVFLALSTVVAQVAGVEAEQRSLDLLRQAPVPFGRILAGKVASCCAVAAVPVVPLYLGLLLVGGGSVTAGALLALPVALLAGSCALVAAAFLTPAAEGFADGRAARSGATETVEGLLAAVLAAPAAAGPLLRSATGTGGAVEAAACLLDLALLLAVLRFAARSDLRIRKVRP</sequence>
<name>A0A373A1Z9_9ACTN</name>
<feature type="transmembrane region" description="Helical" evidence="1">
    <location>
        <begin position="129"/>
        <end position="154"/>
    </location>
</feature>
<evidence type="ECO:0000313" key="2">
    <source>
        <dbReference type="EMBL" id="RGD62091.1"/>
    </source>
</evidence>
<comment type="caution">
    <text evidence="2">The sequence shown here is derived from an EMBL/GenBank/DDBJ whole genome shotgun (WGS) entry which is preliminary data.</text>
</comment>
<keyword evidence="3" id="KW-1185">Reference proteome</keyword>
<evidence type="ECO:0000256" key="1">
    <source>
        <dbReference type="SAM" id="Phobius"/>
    </source>
</evidence>
<dbReference type="AlphaFoldDB" id="A0A373A1Z9"/>
<feature type="transmembrane region" description="Helical" evidence="1">
    <location>
        <begin position="194"/>
        <end position="214"/>
    </location>
</feature>
<dbReference type="Proteomes" id="UP000263377">
    <property type="component" value="Unassembled WGS sequence"/>
</dbReference>
<feature type="transmembrane region" description="Helical" evidence="1">
    <location>
        <begin position="412"/>
        <end position="432"/>
    </location>
</feature>
<keyword evidence="1" id="KW-0812">Transmembrane</keyword>
<keyword evidence="1" id="KW-0472">Membrane</keyword>
<dbReference type="RefSeq" id="WP_117490341.1">
    <property type="nucleotide sequence ID" value="NZ_QVIG01000001.1"/>
</dbReference>
<protein>
    <submittedName>
        <fullName evidence="2">Uncharacterized protein</fullName>
    </submittedName>
</protein>
<feature type="transmembrane region" description="Helical" evidence="1">
    <location>
        <begin position="257"/>
        <end position="279"/>
    </location>
</feature>
<feature type="transmembrane region" description="Helical" evidence="1">
    <location>
        <begin position="76"/>
        <end position="95"/>
    </location>
</feature>
<reference evidence="2 3" key="1">
    <citation type="submission" date="2018-08" db="EMBL/GenBank/DDBJ databases">
        <title>Diversity &amp; Physiological Properties of Lignin-Decomposing Actinobacteria from Soil.</title>
        <authorList>
            <person name="Roh S.G."/>
            <person name="Kim S.B."/>
        </authorList>
    </citation>
    <scope>NUCLEOTIDE SEQUENCE [LARGE SCALE GENOMIC DNA]</scope>
    <source>
        <strain evidence="2 3">MMS17-GH009</strain>
    </source>
</reference>
<feature type="transmembrane region" description="Helical" evidence="1">
    <location>
        <begin position="334"/>
        <end position="354"/>
    </location>
</feature>
<feature type="transmembrane region" description="Helical" evidence="1">
    <location>
        <begin position="444"/>
        <end position="467"/>
    </location>
</feature>
<evidence type="ECO:0000313" key="3">
    <source>
        <dbReference type="Proteomes" id="UP000263377"/>
    </source>
</evidence>
<organism evidence="2 3">
    <name type="scientific">Kitasatospora xanthocidica</name>
    <dbReference type="NCBI Taxonomy" id="83382"/>
    <lineage>
        <taxon>Bacteria</taxon>
        <taxon>Bacillati</taxon>
        <taxon>Actinomycetota</taxon>
        <taxon>Actinomycetes</taxon>
        <taxon>Kitasatosporales</taxon>
        <taxon>Streptomycetaceae</taxon>
        <taxon>Kitasatospora</taxon>
    </lineage>
</organism>
<feature type="transmembrane region" description="Helical" evidence="1">
    <location>
        <begin position="512"/>
        <end position="536"/>
    </location>
</feature>